<accession>A0A5M6IDR8</accession>
<evidence type="ECO:0000256" key="1">
    <source>
        <dbReference type="ARBA" id="ARBA00022448"/>
    </source>
</evidence>
<evidence type="ECO:0000259" key="6">
    <source>
        <dbReference type="PROSITE" id="PS50893"/>
    </source>
</evidence>
<dbReference type="PANTHER" id="PTHR42794:SF1">
    <property type="entry name" value="HEMIN IMPORT ATP-BINDING PROTEIN HMUV"/>
    <property type="match status" value="1"/>
</dbReference>
<evidence type="ECO:0000313" key="8">
    <source>
        <dbReference type="Proteomes" id="UP000324065"/>
    </source>
</evidence>
<evidence type="ECO:0000256" key="3">
    <source>
        <dbReference type="ARBA" id="ARBA00022840"/>
    </source>
</evidence>
<dbReference type="Proteomes" id="UP000324065">
    <property type="component" value="Unassembled WGS sequence"/>
</dbReference>
<evidence type="ECO:0000313" key="7">
    <source>
        <dbReference type="EMBL" id="KAA5606431.1"/>
    </source>
</evidence>
<dbReference type="PROSITE" id="PS50893">
    <property type="entry name" value="ABC_TRANSPORTER_2"/>
    <property type="match status" value="1"/>
</dbReference>
<reference evidence="7 8" key="1">
    <citation type="submission" date="2019-09" db="EMBL/GenBank/DDBJ databases">
        <title>Genome sequence of Roseospira marina, one of the more divergent members of the non-sulfur purple photosynthetic bacterial family, the Rhodospirillaceae.</title>
        <authorList>
            <person name="Meyer T."/>
            <person name="Kyndt J."/>
        </authorList>
    </citation>
    <scope>NUCLEOTIDE SEQUENCE [LARGE SCALE GENOMIC DNA]</scope>
    <source>
        <strain evidence="7 8">DSM 15113</strain>
    </source>
</reference>
<evidence type="ECO:0000256" key="5">
    <source>
        <dbReference type="ARBA" id="ARBA00037066"/>
    </source>
</evidence>
<dbReference type="InterPro" id="IPR017871">
    <property type="entry name" value="ABC_transporter-like_CS"/>
</dbReference>
<dbReference type="InterPro" id="IPR003439">
    <property type="entry name" value="ABC_transporter-like_ATP-bd"/>
</dbReference>
<keyword evidence="1" id="KW-0813">Transport</keyword>
<dbReference type="RefSeq" id="WP_150061500.1">
    <property type="nucleotide sequence ID" value="NZ_JACHII010000006.1"/>
</dbReference>
<name>A0A5M6IDR8_9PROT</name>
<dbReference type="EMBL" id="VWPJ01000004">
    <property type="protein sequence ID" value="KAA5606431.1"/>
    <property type="molecule type" value="Genomic_DNA"/>
</dbReference>
<dbReference type="Gene3D" id="3.40.50.300">
    <property type="entry name" value="P-loop containing nucleotide triphosphate hydrolases"/>
    <property type="match status" value="1"/>
</dbReference>
<dbReference type="InterPro" id="IPR003593">
    <property type="entry name" value="AAA+_ATPase"/>
</dbReference>
<evidence type="ECO:0000256" key="2">
    <source>
        <dbReference type="ARBA" id="ARBA00022741"/>
    </source>
</evidence>
<dbReference type="SMART" id="SM00382">
    <property type="entry name" value="AAA"/>
    <property type="match status" value="1"/>
</dbReference>
<dbReference type="CDD" id="cd03214">
    <property type="entry name" value="ABC_Iron-Siderophores_B12_Hemin"/>
    <property type="match status" value="1"/>
</dbReference>
<comment type="caution">
    <text evidence="7">The sequence shown here is derived from an EMBL/GenBank/DDBJ whole genome shotgun (WGS) entry which is preliminary data.</text>
</comment>
<sequence length="264" mass="28092">MLEGRDLTVIRRGRRIVDDVTLDVPAATVTALIGPNGAGKSTLLHLLSGALAPQAGTVTFAGRPLAQWSRAALARHRAVLPQASELSFPFRALDVVRMGRAVHAGRSGRDHDAAVAVAALEAVDGLALADRVYPTLSGGERQRVQLARVLAQIWTDPARPEPEGAGRALLLDEPTNNLDLTHQHQLMRFARRLADEGVAVLAVLHDPNLAALYADRMVVLADGCVAAEGPVEAVMTETVLTRTFGLPVTIQRHPGRGTPQLVPS</sequence>
<dbReference type="NCBIfam" id="NF010068">
    <property type="entry name" value="PRK13548.1"/>
    <property type="match status" value="1"/>
</dbReference>
<dbReference type="SUPFAM" id="SSF52540">
    <property type="entry name" value="P-loop containing nucleoside triphosphate hydrolases"/>
    <property type="match status" value="1"/>
</dbReference>
<keyword evidence="4" id="KW-1278">Translocase</keyword>
<dbReference type="OrthoDB" id="9810077at2"/>
<feature type="domain" description="ABC transporter" evidence="6">
    <location>
        <begin position="2"/>
        <end position="247"/>
    </location>
</feature>
<keyword evidence="3 7" id="KW-0067">ATP-binding</keyword>
<dbReference type="PROSITE" id="PS00211">
    <property type="entry name" value="ABC_TRANSPORTER_1"/>
    <property type="match status" value="1"/>
</dbReference>
<dbReference type="Pfam" id="PF00005">
    <property type="entry name" value="ABC_tran"/>
    <property type="match status" value="1"/>
</dbReference>
<protein>
    <submittedName>
        <fullName evidence="7">Heme ABC transporter ATP-binding protein</fullName>
    </submittedName>
</protein>
<dbReference type="PANTHER" id="PTHR42794">
    <property type="entry name" value="HEMIN IMPORT ATP-BINDING PROTEIN HMUV"/>
    <property type="match status" value="1"/>
</dbReference>
<dbReference type="GO" id="GO:0016887">
    <property type="term" value="F:ATP hydrolysis activity"/>
    <property type="evidence" value="ECO:0007669"/>
    <property type="project" value="InterPro"/>
</dbReference>
<keyword evidence="2" id="KW-0547">Nucleotide-binding</keyword>
<dbReference type="AlphaFoldDB" id="A0A5M6IDR8"/>
<dbReference type="InterPro" id="IPR027417">
    <property type="entry name" value="P-loop_NTPase"/>
</dbReference>
<dbReference type="GO" id="GO:0005524">
    <property type="term" value="F:ATP binding"/>
    <property type="evidence" value="ECO:0007669"/>
    <property type="project" value="UniProtKB-KW"/>
</dbReference>
<comment type="function">
    <text evidence="5">Part of the ABC transporter complex HmuTUV involved in hemin import. Responsible for energy coupling to the transport system.</text>
</comment>
<organism evidence="7 8">
    <name type="scientific">Roseospira marina</name>
    <dbReference type="NCBI Taxonomy" id="140057"/>
    <lineage>
        <taxon>Bacteria</taxon>
        <taxon>Pseudomonadati</taxon>
        <taxon>Pseudomonadota</taxon>
        <taxon>Alphaproteobacteria</taxon>
        <taxon>Rhodospirillales</taxon>
        <taxon>Rhodospirillaceae</taxon>
        <taxon>Roseospira</taxon>
    </lineage>
</organism>
<keyword evidence="8" id="KW-1185">Reference proteome</keyword>
<gene>
    <name evidence="7" type="ORF">F1188_06065</name>
</gene>
<proteinExistence type="predicted"/>
<evidence type="ECO:0000256" key="4">
    <source>
        <dbReference type="ARBA" id="ARBA00022967"/>
    </source>
</evidence>